<name>A0AAV1DHT5_OLDCO</name>
<dbReference type="Proteomes" id="UP001161247">
    <property type="component" value="Chromosome 5"/>
</dbReference>
<evidence type="ECO:0000256" key="1">
    <source>
        <dbReference type="SAM" id="SignalP"/>
    </source>
</evidence>
<feature type="signal peptide" evidence="1">
    <location>
        <begin position="1"/>
        <end position="22"/>
    </location>
</feature>
<proteinExistence type="predicted"/>
<accession>A0AAV1DHT5</accession>
<protein>
    <submittedName>
        <fullName evidence="2">OLC1v1006754C1</fullName>
    </submittedName>
</protein>
<evidence type="ECO:0000313" key="2">
    <source>
        <dbReference type="EMBL" id="CAI9107404.1"/>
    </source>
</evidence>
<gene>
    <name evidence="2" type="ORF">OLC1_LOCUS15727</name>
</gene>
<keyword evidence="1" id="KW-0732">Signal</keyword>
<dbReference type="EMBL" id="OX459122">
    <property type="protein sequence ID" value="CAI9107404.1"/>
    <property type="molecule type" value="Genomic_DNA"/>
</dbReference>
<keyword evidence="3" id="KW-1185">Reference proteome</keyword>
<evidence type="ECO:0000313" key="3">
    <source>
        <dbReference type="Proteomes" id="UP001161247"/>
    </source>
</evidence>
<dbReference type="AlphaFoldDB" id="A0AAV1DHT5"/>
<feature type="chain" id="PRO_5043651113" evidence="1">
    <location>
        <begin position="23"/>
        <end position="110"/>
    </location>
</feature>
<sequence length="110" mass="11919">MPKISITFLALVLLSVAFLAEGKSERNSYSYQNHVVYGRNILSPGGNGIQGRAIAGHQQGRKLPEQLVSKPLGPILTGSLRVARPAIPAQQSYWARLTKNKDFPAGIPPK</sequence>
<organism evidence="2 3">
    <name type="scientific">Oldenlandia corymbosa var. corymbosa</name>
    <dbReference type="NCBI Taxonomy" id="529605"/>
    <lineage>
        <taxon>Eukaryota</taxon>
        <taxon>Viridiplantae</taxon>
        <taxon>Streptophyta</taxon>
        <taxon>Embryophyta</taxon>
        <taxon>Tracheophyta</taxon>
        <taxon>Spermatophyta</taxon>
        <taxon>Magnoliopsida</taxon>
        <taxon>eudicotyledons</taxon>
        <taxon>Gunneridae</taxon>
        <taxon>Pentapetalae</taxon>
        <taxon>asterids</taxon>
        <taxon>lamiids</taxon>
        <taxon>Gentianales</taxon>
        <taxon>Rubiaceae</taxon>
        <taxon>Rubioideae</taxon>
        <taxon>Spermacoceae</taxon>
        <taxon>Hedyotis-Oldenlandia complex</taxon>
        <taxon>Oldenlandia</taxon>
    </lineage>
</organism>
<reference evidence="2" key="1">
    <citation type="submission" date="2023-03" db="EMBL/GenBank/DDBJ databases">
        <authorList>
            <person name="Julca I."/>
        </authorList>
    </citation>
    <scope>NUCLEOTIDE SEQUENCE</scope>
</reference>